<proteinExistence type="inferred from homology"/>
<dbReference type="InterPro" id="IPR013685">
    <property type="entry name" value="POTRA_FtsQ_type"/>
</dbReference>
<evidence type="ECO:0000256" key="5">
    <source>
        <dbReference type="ARBA" id="ARBA00022989"/>
    </source>
</evidence>
<organism evidence="11 12">
    <name type="scientific">Nocardioides hankookensis</name>
    <dbReference type="NCBI Taxonomy" id="443157"/>
    <lineage>
        <taxon>Bacteria</taxon>
        <taxon>Bacillati</taxon>
        <taxon>Actinomycetota</taxon>
        <taxon>Actinomycetes</taxon>
        <taxon>Propionibacteriales</taxon>
        <taxon>Nocardioidaceae</taxon>
        <taxon>Nocardioides</taxon>
    </lineage>
</organism>
<keyword evidence="6 8" id="KW-0472">Membrane</keyword>
<keyword evidence="5 8" id="KW-1133">Transmembrane helix</keyword>
<dbReference type="InterPro" id="IPR005548">
    <property type="entry name" value="Cell_div_FtsQ/DivIB_C"/>
</dbReference>
<accession>A0ABW1LKG1</accession>
<dbReference type="PANTHER" id="PTHR37820">
    <property type="entry name" value="CELL DIVISION PROTEIN DIVIB"/>
    <property type="match status" value="1"/>
</dbReference>
<comment type="function">
    <text evidence="8">Essential cell division protein.</text>
</comment>
<sequence length="274" mass="30172">MARRTPRPTKEPRDPDETQGFDALAADDDVLEADPALLRSRRRFARRQWTRRWLAWKPVLAVVLLIALVVGVLWLVFFSSYLAVQGVRVTGTDQLSTAEVERAAAVPEGGPLARADLERIRTRVESLATVKSADVTREWPDTVLITVVERDPVAVVEIGGQLRGLDEDGVVFRDYTRAPADLPRVQTSADTGAEALREGALVVASLPHDLAAKVDHVDVQTVDEITLELRDGREVEWGSSEESEQKAEVLTDLLAAVQAQHYDVSVPGQPTTKE</sequence>
<dbReference type="InterPro" id="IPR034746">
    <property type="entry name" value="POTRA"/>
</dbReference>
<feature type="region of interest" description="Disordered" evidence="9">
    <location>
        <begin position="1"/>
        <end position="21"/>
    </location>
</feature>
<dbReference type="EMBL" id="JBHSRJ010000004">
    <property type="protein sequence ID" value="MFC6043612.1"/>
    <property type="molecule type" value="Genomic_DNA"/>
</dbReference>
<reference evidence="12" key="1">
    <citation type="journal article" date="2019" name="Int. J. Syst. Evol. Microbiol.">
        <title>The Global Catalogue of Microorganisms (GCM) 10K type strain sequencing project: providing services to taxonomists for standard genome sequencing and annotation.</title>
        <authorList>
            <consortium name="The Broad Institute Genomics Platform"/>
            <consortium name="The Broad Institute Genome Sequencing Center for Infectious Disease"/>
            <person name="Wu L."/>
            <person name="Ma J."/>
        </authorList>
    </citation>
    <scope>NUCLEOTIDE SEQUENCE [LARGE SCALE GENOMIC DNA]</scope>
    <source>
        <strain evidence="12">CCUG 54522</strain>
    </source>
</reference>
<dbReference type="Proteomes" id="UP001596135">
    <property type="component" value="Unassembled WGS sequence"/>
</dbReference>
<evidence type="ECO:0000256" key="4">
    <source>
        <dbReference type="ARBA" id="ARBA00022692"/>
    </source>
</evidence>
<evidence type="ECO:0000259" key="10">
    <source>
        <dbReference type="PROSITE" id="PS51779"/>
    </source>
</evidence>
<evidence type="ECO:0000256" key="8">
    <source>
        <dbReference type="HAMAP-Rule" id="MF_00911"/>
    </source>
</evidence>
<dbReference type="HAMAP" id="MF_00911">
    <property type="entry name" value="FtsQ_subfam"/>
    <property type="match status" value="1"/>
</dbReference>
<dbReference type="InterPro" id="IPR050487">
    <property type="entry name" value="FtsQ_DivIB"/>
</dbReference>
<keyword evidence="2 8" id="KW-1003">Cell membrane</keyword>
<dbReference type="RefSeq" id="WP_379153810.1">
    <property type="nucleotide sequence ID" value="NZ_JBHSRJ010000004.1"/>
</dbReference>
<dbReference type="GO" id="GO:0051301">
    <property type="term" value="P:cell division"/>
    <property type="evidence" value="ECO:0007669"/>
    <property type="project" value="UniProtKB-KW"/>
</dbReference>
<evidence type="ECO:0000256" key="6">
    <source>
        <dbReference type="ARBA" id="ARBA00023136"/>
    </source>
</evidence>
<evidence type="ECO:0000256" key="9">
    <source>
        <dbReference type="SAM" id="MobiDB-lite"/>
    </source>
</evidence>
<comment type="subcellular location">
    <subcellularLocation>
        <location evidence="8">Cell membrane</location>
        <topology evidence="8">Single-pass type II membrane protein</topology>
    </subcellularLocation>
    <subcellularLocation>
        <location evidence="1">Membrane</location>
    </subcellularLocation>
    <text evidence="8">Localizes to the division septum.</text>
</comment>
<evidence type="ECO:0000256" key="3">
    <source>
        <dbReference type="ARBA" id="ARBA00022618"/>
    </source>
</evidence>
<dbReference type="PANTHER" id="PTHR37820:SF1">
    <property type="entry name" value="CELL DIVISION PROTEIN FTSQ"/>
    <property type="match status" value="1"/>
</dbReference>
<keyword evidence="4 8" id="KW-0812">Transmembrane</keyword>
<feature type="transmembrane region" description="Helical" evidence="8">
    <location>
        <begin position="53"/>
        <end position="77"/>
    </location>
</feature>
<evidence type="ECO:0000313" key="12">
    <source>
        <dbReference type="Proteomes" id="UP001596135"/>
    </source>
</evidence>
<dbReference type="Pfam" id="PF03799">
    <property type="entry name" value="FtsQ_DivIB_C"/>
    <property type="match status" value="1"/>
</dbReference>
<evidence type="ECO:0000256" key="2">
    <source>
        <dbReference type="ARBA" id="ARBA00022475"/>
    </source>
</evidence>
<protein>
    <recommendedName>
        <fullName evidence="8">Cell division protein FtsQ</fullName>
    </recommendedName>
</protein>
<dbReference type="InterPro" id="IPR026579">
    <property type="entry name" value="FtsQ"/>
</dbReference>
<keyword evidence="3 8" id="KW-0132">Cell division</keyword>
<comment type="similarity">
    <text evidence="8">Belongs to the FtsQ/DivIB family. FtsQ subfamily.</text>
</comment>
<name>A0ABW1LKG1_9ACTN</name>
<feature type="domain" description="POTRA" evidence="10">
    <location>
        <begin position="82"/>
        <end position="150"/>
    </location>
</feature>
<evidence type="ECO:0000313" key="11">
    <source>
        <dbReference type="EMBL" id="MFC6043612.1"/>
    </source>
</evidence>
<keyword evidence="12" id="KW-1185">Reference proteome</keyword>
<dbReference type="Gene3D" id="3.10.20.310">
    <property type="entry name" value="membrane protein fhac"/>
    <property type="match status" value="1"/>
</dbReference>
<gene>
    <name evidence="8" type="primary">ftsQ</name>
    <name evidence="11" type="ORF">ACFPYL_11025</name>
</gene>
<evidence type="ECO:0000256" key="7">
    <source>
        <dbReference type="ARBA" id="ARBA00023306"/>
    </source>
</evidence>
<keyword evidence="7 8" id="KW-0131">Cell cycle</keyword>
<dbReference type="PROSITE" id="PS51779">
    <property type="entry name" value="POTRA"/>
    <property type="match status" value="1"/>
</dbReference>
<evidence type="ECO:0000256" key="1">
    <source>
        <dbReference type="ARBA" id="ARBA00004370"/>
    </source>
</evidence>
<dbReference type="Pfam" id="PF08478">
    <property type="entry name" value="POTRA_1"/>
    <property type="match status" value="1"/>
</dbReference>
<comment type="caution">
    <text evidence="11">The sequence shown here is derived from an EMBL/GenBank/DDBJ whole genome shotgun (WGS) entry which is preliminary data.</text>
</comment>